<sequence length="377" mass="41438">MIKTEIYRIISRKTALAAMLVTTLTVIYFSLGNTLWGEGVIDGGIIYHGEAAVARDKEITAAFTGPLTEDTVRAIWEKYGPPVNYDNRSTTLEGMTAAAADGGNDNYCNRFVAKWFCRAIQGEDGETVYVLPEDLTGNQYLQGNVWFGYAGNGGNGYWDIFLIAYILACVTISIALCPMFSEDYAFRTADIILATEKGRIRLWWIRILTGAGFASLFYWMLCAIIFLEQLTIYGSESLKVGSTLAGRTMHVEEGLMSLGRAILLLYLSGWFSVVVLSILVLAVSAGCRKTFSALIISLLVYMGPFACMRVVLDMLPMGRVNAFFHYICYAMPFSFPGIFLEAPSNAKGLLAGIALTAAVLGLVLGGMRYCRHQVSRN</sequence>
<evidence type="ECO:0000313" key="2">
    <source>
        <dbReference type="EMBL" id="SOY29063.1"/>
    </source>
</evidence>
<evidence type="ECO:0000256" key="1">
    <source>
        <dbReference type="SAM" id="Phobius"/>
    </source>
</evidence>
<feature type="transmembrane region" description="Helical" evidence="1">
    <location>
        <begin position="202"/>
        <end position="227"/>
    </location>
</feature>
<dbReference type="EMBL" id="OFSM01000008">
    <property type="protein sequence ID" value="SOY29063.1"/>
    <property type="molecule type" value="Genomic_DNA"/>
</dbReference>
<organism evidence="2 3">
    <name type="scientific">Acetatifactor muris</name>
    <dbReference type="NCBI Taxonomy" id="879566"/>
    <lineage>
        <taxon>Bacteria</taxon>
        <taxon>Bacillati</taxon>
        <taxon>Bacillota</taxon>
        <taxon>Clostridia</taxon>
        <taxon>Lachnospirales</taxon>
        <taxon>Lachnospiraceae</taxon>
        <taxon>Acetatifactor</taxon>
    </lineage>
</organism>
<keyword evidence="1" id="KW-1133">Transmembrane helix</keyword>
<feature type="transmembrane region" description="Helical" evidence="1">
    <location>
        <begin position="349"/>
        <end position="369"/>
    </location>
</feature>
<dbReference type="OrthoDB" id="2063767at2"/>
<name>A0A2K4ZF12_9FIRM</name>
<keyword evidence="3" id="KW-1185">Reference proteome</keyword>
<evidence type="ECO:0000313" key="3">
    <source>
        <dbReference type="Proteomes" id="UP000236311"/>
    </source>
</evidence>
<keyword evidence="1" id="KW-0472">Membrane</keyword>
<keyword evidence="1" id="KW-0812">Transmembrane</keyword>
<dbReference type="PANTHER" id="PTHR37305">
    <property type="entry name" value="INTEGRAL MEMBRANE PROTEIN-RELATED"/>
    <property type="match status" value="1"/>
</dbReference>
<dbReference type="Proteomes" id="UP000236311">
    <property type="component" value="Unassembled WGS sequence"/>
</dbReference>
<feature type="transmembrane region" description="Helical" evidence="1">
    <location>
        <begin position="160"/>
        <end position="181"/>
    </location>
</feature>
<gene>
    <name evidence="2" type="ORF">AMURIS_01778</name>
</gene>
<dbReference type="AlphaFoldDB" id="A0A2K4ZF12"/>
<feature type="transmembrane region" description="Helical" evidence="1">
    <location>
        <begin position="290"/>
        <end position="311"/>
    </location>
</feature>
<accession>A0A2K4ZF12</accession>
<proteinExistence type="predicted"/>
<feature type="transmembrane region" description="Helical" evidence="1">
    <location>
        <begin position="12"/>
        <end position="31"/>
    </location>
</feature>
<dbReference type="PANTHER" id="PTHR37305:SF1">
    <property type="entry name" value="MEMBRANE PROTEIN"/>
    <property type="match status" value="1"/>
</dbReference>
<dbReference type="RefSeq" id="WP_103239190.1">
    <property type="nucleotide sequence ID" value="NZ_JANJZD010000007.1"/>
</dbReference>
<feature type="transmembrane region" description="Helical" evidence="1">
    <location>
        <begin position="323"/>
        <end position="342"/>
    </location>
</feature>
<reference evidence="2 3" key="1">
    <citation type="submission" date="2018-01" db="EMBL/GenBank/DDBJ databases">
        <authorList>
            <person name="Gaut B.S."/>
            <person name="Morton B.R."/>
            <person name="Clegg M.T."/>
            <person name="Duvall M.R."/>
        </authorList>
    </citation>
    <scope>NUCLEOTIDE SEQUENCE [LARGE SCALE GENOMIC DNA]</scope>
    <source>
        <strain evidence="2">GP69</strain>
    </source>
</reference>
<protein>
    <submittedName>
        <fullName evidence="2">ABC-2 family transporter protein</fullName>
    </submittedName>
</protein>
<feature type="transmembrane region" description="Helical" evidence="1">
    <location>
        <begin position="261"/>
        <end position="283"/>
    </location>
</feature>